<evidence type="ECO:0000256" key="1">
    <source>
        <dbReference type="SAM" id="MobiDB-lite"/>
    </source>
</evidence>
<dbReference type="EMBL" id="JALLPJ020000419">
    <property type="protein sequence ID" value="KAL3792838.1"/>
    <property type="molecule type" value="Genomic_DNA"/>
</dbReference>
<feature type="region of interest" description="Disordered" evidence="1">
    <location>
        <begin position="101"/>
        <end position="125"/>
    </location>
</feature>
<accession>A0ABD3PXT6</accession>
<dbReference type="AlphaFoldDB" id="A0ABD3PXT6"/>
<name>A0ABD3PXT6_9STRA</name>
<keyword evidence="3" id="KW-1185">Reference proteome</keyword>
<dbReference type="Proteomes" id="UP001530400">
    <property type="component" value="Unassembled WGS sequence"/>
</dbReference>
<evidence type="ECO:0000313" key="2">
    <source>
        <dbReference type="EMBL" id="KAL3792838.1"/>
    </source>
</evidence>
<organism evidence="2 3">
    <name type="scientific">Cyclotella atomus</name>
    <dbReference type="NCBI Taxonomy" id="382360"/>
    <lineage>
        <taxon>Eukaryota</taxon>
        <taxon>Sar</taxon>
        <taxon>Stramenopiles</taxon>
        <taxon>Ochrophyta</taxon>
        <taxon>Bacillariophyta</taxon>
        <taxon>Coscinodiscophyceae</taxon>
        <taxon>Thalassiosirophycidae</taxon>
        <taxon>Stephanodiscales</taxon>
        <taxon>Stephanodiscaceae</taxon>
        <taxon>Cyclotella</taxon>
    </lineage>
</organism>
<reference evidence="2 3" key="1">
    <citation type="submission" date="2024-10" db="EMBL/GenBank/DDBJ databases">
        <title>Updated reference genomes for cyclostephanoid diatoms.</title>
        <authorList>
            <person name="Roberts W.R."/>
            <person name="Alverson A.J."/>
        </authorList>
    </citation>
    <scope>NUCLEOTIDE SEQUENCE [LARGE SCALE GENOMIC DNA]</scope>
    <source>
        <strain evidence="2 3">AJA010-31</strain>
    </source>
</reference>
<evidence type="ECO:0000313" key="3">
    <source>
        <dbReference type="Proteomes" id="UP001530400"/>
    </source>
</evidence>
<proteinExistence type="predicted"/>
<sequence>MRHWIKQVLQYIGTSKSAAIASPTYVDSAIRIAKFLAMQISQAENLEQKYGISSKLDQLPISADSDWAGNVVVYLESSDGKIHQDENPAALAAHRPSFGANDSNNFKSSNHDSSNAFPTSLENNEANPQDFNAQLGALLKSIERSETAKERCFEQIRRQSGAEIKWRDKIIIYLAQRSCTKNIPSWAFVVRAILWRGNCSAKSRTLAISGGAFLSFSKMTLVHHSNEGDQMCTVDNKRHQGSTGKEENGLCRVYSEYLQLVGVAPPLCALIHNLLESVYGDFAGNECYLQIDDVVIDLQLMIDKPRFRQGLDMNNLPVGLPLGELKISRVKEFQSIELVIGVALPD</sequence>
<gene>
    <name evidence="2" type="ORF">ACHAWO_013953</name>
</gene>
<protein>
    <submittedName>
        <fullName evidence="2">Uncharacterized protein</fullName>
    </submittedName>
</protein>
<comment type="caution">
    <text evidence="2">The sequence shown here is derived from an EMBL/GenBank/DDBJ whole genome shotgun (WGS) entry which is preliminary data.</text>
</comment>